<sequence>MVFEQRAFLKQNETCSLLWLNMAQRLRKRLVAQKLQNGSLLSCTRNFLTPGLNNLVLNIPSSKIHGATSTLTVYFKNSVEDVAQQIFIPPLYSEDTNLLDEGKNDEKPLAKAPPIKLNAKLGHLFDTFQPYADILQQLSQVHPAVQVAYFWISSAYTVVKHQYDQDTSIVELFQIMMKTYEIASTPDILQTDNTLARTFKLKDMIHQSIECSLFISGYSSKGYFRVSLNYHGYIKEN</sequence>
<proteinExistence type="predicted"/>
<organism evidence="1 2">
    <name type="scientific">Gymnopus androsaceus JB14</name>
    <dbReference type="NCBI Taxonomy" id="1447944"/>
    <lineage>
        <taxon>Eukaryota</taxon>
        <taxon>Fungi</taxon>
        <taxon>Dikarya</taxon>
        <taxon>Basidiomycota</taxon>
        <taxon>Agaricomycotina</taxon>
        <taxon>Agaricomycetes</taxon>
        <taxon>Agaricomycetidae</taxon>
        <taxon>Agaricales</taxon>
        <taxon>Marasmiineae</taxon>
        <taxon>Omphalotaceae</taxon>
        <taxon>Gymnopus</taxon>
    </lineage>
</organism>
<reference evidence="1" key="1">
    <citation type="journal article" date="2019" name="Environ. Microbiol.">
        <title>Fungal ecological strategies reflected in gene transcription - a case study of two litter decomposers.</title>
        <authorList>
            <person name="Barbi F."/>
            <person name="Kohler A."/>
            <person name="Barry K."/>
            <person name="Baskaran P."/>
            <person name="Daum C."/>
            <person name="Fauchery L."/>
            <person name="Ihrmark K."/>
            <person name="Kuo A."/>
            <person name="LaButti K."/>
            <person name="Lipzen A."/>
            <person name="Morin E."/>
            <person name="Grigoriev I.V."/>
            <person name="Henrissat B."/>
            <person name="Lindahl B."/>
            <person name="Martin F."/>
        </authorList>
    </citation>
    <scope>NUCLEOTIDE SEQUENCE</scope>
    <source>
        <strain evidence="1">JB14</strain>
    </source>
</reference>
<evidence type="ECO:0000313" key="1">
    <source>
        <dbReference type="EMBL" id="KAE9394760.1"/>
    </source>
</evidence>
<gene>
    <name evidence="1" type="ORF">BT96DRAFT_181228</name>
</gene>
<keyword evidence="2" id="KW-1185">Reference proteome</keyword>
<name>A0A6A4HAG6_9AGAR</name>
<evidence type="ECO:0000313" key="2">
    <source>
        <dbReference type="Proteomes" id="UP000799118"/>
    </source>
</evidence>
<dbReference type="EMBL" id="ML769544">
    <property type="protein sequence ID" value="KAE9394760.1"/>
    <property type="molecule type" value="Genomic_DNA"/>
</dbReference>
<dbReference type="OrthoDB" id="163438at2759"/>
<dbReference type="Proteomes" id="UP000799118">
    <property type="component" value="Unassembled WGS sequence"/>
</dbReference>
<accession>A0A6A4HAG6</accession>
<dbReference type="AlphaFoldDB" id="A0A6A4HAG6"/>
<protein>
    <submittedName>
        <fullName evidence="1">Uncharacterized protein</fullName>
    </submittedName>
</protein>